<dbReference type="FunFam" id="3.20.20.100:FF:000004">
    <property type="entry name" value="Oxidoreductase, aldo/keto reductase"/>
    <property type="match status" value="1"/>
</dbReference>
<sequence length="328" mass="34676">MATIGQSDVKVFPLCLGGSVFGWTVDQDTSFAVLDAYLEAGGNFIDTADSYSQWAPGNHGGESETVIGRWLATRKVRDQVVIATKVGRKEGLSGLGRKVIHQAVEDSLRRLRTDRIDLYYTHADDPGTPLEETLTAMDALVSAGKVRHIAASNTTADRLSEALAVSEKAGVARFVAVQPPYNLADRVPFERELLPLCVEEGLSCVPYFGLAQGFLTGKHRDAASATGSVRGDAARQYASRPHARALLDTLDRVAEGHSVTPGAVALAWLAAQPSVTAPIASSRTTGQLAELLPGATLRLSAGELQELDVASRALSPDRSAPTGDTAAS</sequence>
<dbReference type="EMBL" id="JACHMS010000001">
    <property type="protein sequence ID" value="MBB4716746.1"/>
    <property type="molecule type" value="Genomic_DNA"/>
</dbReference>
<protein>
    <submittedName>
        <fullName evidence="3">Aryl-alcohol dehydrogenase-like predicted oxidoreductase</fullName>
    </submittedName>
</protein>
<evidence type="ECO:0000313" key="3">
    <source>
        <dbReference type="EMBL" id="MBB4716746.1"/>
    </source>
</evidence>
<gene>
    <name evidence="3" type="ORF">BJ965_006628</name>
</gene>
<name>A0A7W7GJY6_9ACTN</name>
<dbReference type="AlphaFoldDB" id="A0A7W7GJY6"/>
<dbReference type="InterPro" id="IPR050523">
    <property type="entry name" value="AKR_Detox_Biosynth"/>
</dbReference>
<keyword evidence="4" id="KW-1185">Reference proteome</keyword>
<dbReference type="GO" id="GO:0005829">
    <property type="term" value="C:cytosol"/>
    <property type="evidence" value="ECO:0007669"/>
    <property type="project" value="TreeGrafter"/>
</dbReference>
<proteinExistence type="predicted"/>
<dbReference type="Proteomes" id="UP000565089">
    <property type="component" value="Unassembled WGS sequence"/>
</dbReference>
<dbReference type="InterPro" id="IPR036812">
    <property type="entry name" value="NAD(P)_OxRdtase_dom_sf"/>
</dbReference>
<accession>A0A7W7GJY6</accession>
<dbReference type="PANTHER" id="PTHR43364:SF6">
    <property type="entry name" value="OXIDOREDUCTASE-RELATED"/>
    <property type="match status" value="1"/>
</dbReference>
<evidence type="ECO:0000313" key="4">
    <source>
        <dbReference type="Proteomes" id="UP000565089"/>
    </source>
</evidence>
<evidence type="ECO:0000259" key="2">
    <source>
        <dbReference type="Pfam" id="PF00248"/>
    </source>
</evidence>
<keyword evidence="1" id="KW-0560">Oxidoreductase</keyword>
<dbReference type="RefSeq" id="WP_184913950.1">
    <property type="nucleotide sequence ID" value="NZ_JACHMS010000001.1"/>
</dbReference>
<dbReference type="InterPro" id="IPR023210">
    <property type="entry name" value="NADP_OxRdtase_dom"/>
</dbReference>
<dbReference type="GO" id="GO:0016491">
    <property type="term" value="F:oxidoreductase activity"/>
    <property type="evidence" value="ECO:0007669"/>
    <property type="project" value="UniProtKB-KW"/>
</dbReference>
<dbReference type="PANTHER" id="PTHR43364">
    <property type="entry name" value="NADH-SPECIFIC METHYLGLYOXAL REDUCTASE-RELATED"/>
    <property type="match status" value="1"/>
</dbReference>
<evidence type="ECO:0000256" key="1">
    <source>
        <dbReference type="ARBA" id="ARBA00023002"/>
    </source>
</evidence>
<feature type="domain" description="NADP-dependent oxidoreductase" evidence="2">
    <location>
        <begin position="13"/>
        <end position="308"/>
    </location>
</feature>
<dbReference type="Pfam" id="PF00248">
    <property type="entry name" value="Aldo_ket_red"/>
    <property type="match status" value="1"/>
</dbReference>
<comment type="caution">
    <text evidence="3">The sequence shown here is derived from an EMBL/GenBank/DDBJ whole genome shotgun (WGS) entry which is preliminary data.</text>
</comment>
<organism evidence="3 4">
    <name type="scientific">Streptomyces luteogriseus</name>
    <dbReference type="NCBI Taxonomy" id="68233"/>
    <lineage>
        <taxon>Bacteria</taxon>
        <taxon>Bacillati</taxon>
        <taxon>Actinomycetota</taxon>
        <taxon>Actinomycetes</taxon>
        <taxon>Kitasatosporales</taxon>
        <taxon>Streptomycetaceae</taxon>
        <taxon>Streptomyces</taxon>
    </lineage>
</organism>
<dbReference type="SUPFAM" id="SSF51430">
    <property type="entry name" value="NAD(P)-linked oxidoreductase"/>
    <property type="match status" value="1"/>
</dbReference>
<dbReference type="CDD" id="cd19081">
    <property type="entry name" value="AKR_AKR9C1"/>
    <property type="match status" value="1"/>
</dbReference>
<dbReference type="Gene3D" id="3.20.20.100">
    <property type="entry name" value="NADP-dependent oxidoreductase domain"/>
    <property type="match status" value="1"/>
</dbReference>
<reference evidence="3 4" key="1">
    <citation type="submission" date="2020-08" db="EMBL/GenBank/DDBJ databases">
        <title>Sequencing the genomes of 1000 actinobacteria strains.</title>
        <authorList>
            <person name="Klenk H.-P."/>
        </authorList>
    </citation>
    <scope>NUCLEOTIDE SEQUENCE [LARGE SCALE GENOMIC DNA]</scope>
    <source>
        <strain evidence="3 4">DSM 40483</strain>
    </source>
</reference>
<dbReference type="GeneID" id="95798591"/>